<protein>
    <submittedName>
        <fullName evidence="1">Uncharacterized protein</fullName>
    </submittedName>
</protein>
<dbReference type="ExpressionAtlas" id="A0A1B6PBS8">
    <property type="expression patterns" value="baseline and differential"/>
</dbReference>
<dbReference type="Gramene" id="KXG23163">
    <property type="protein sequence ID" value="KXG23163"/>
    <property type="gene ID" value="SORBI_3008G064300"/>
</dbReference>
<dbReference type="Gramene" id="KXG23165">
    <property type="protein sequence ID" value="KXG23165"/>
    <property type="gene ID" value="SORBI_3008G064300"/>
</dbReference>
<name>A0A1B6PBS8_SORBI</name>
<dbReference type="Gramene" id="KXG23164">
    <property type="protein sequence ID" value="KXG23164"/>
    <property type="gene ID" value="SORBI_3008G064300"/>
</dbReference>
<dbReference type="EMBL" id="CM000767">
    <property type="protein sequence ID" value="KXG23164.1"/>
    <property type="molecule type" value="Genomic_DNA"/>
</dbReference>
<reference evidence="1 2" key="1">
    <citation type="journal article" date="2009" name="Nature">
        <title>The Sorghum bicolor genome and the diversification of grasses.</title>
        <authorList>
            <person name="Paterson A.H."/>
            <person name="Bowers J.E."/>
            <person name="Bruggmann R."/>
            <person name="Dubchak I."/>
            <person name="Grimwood J."/>
            <person name="Gundlach H."/>
            <person name="Haberer G."/>
            <person name="Hellsten U."/>
            <person name="Mitros T."/>
            <person name="Poliakov A."/>
            <person name="Schmutz J."/>
            <person name="Spannagl M."/>
            <person name="Tang H."/>
            <person name="Wang X."/>
            <person name="Wicker T."/>
            <person name="Bharti A.K."/>
            <person name="Chapman J."/>
            <person name="Feltus F.A."/>
            <person name="Gowik U."/>
            <person name="Grigoriev I.V."/>
            <person name="Lyons E."/>
            <person name="Maher C.A."/>
            <person name="Martis M."/>
            <person name="Narechania A."/>
            <person name="Otillar R.P."/>
            <person name="Penning B.W."/>
            <person name="Salamov A.A."/>
            <person name="Wang Y."/>
            <person name="Zhang L."/>
            <person name="Carpita N.C."/>
            <person name="Freeling M."/>
            <person name="Gingle A.R."/>
            <person name="Hash C.T."/>
            <person name="Keller B."/>
            <person name="Klein P."/>
            <person name="Kresovich S."/>
            <person name="McCann M.C."/>
            <person name="Ming R."/>
            <person name="Peterson D.G."/>
            <person name="Mehboob-ur-Rahman"/>
            <person name="Ware D."/>
            <person name="Westhoff P."/>
            <person name="Mayer K.F."/>
            <person name="Messing J."/>
            <person name="Rokhsar D.S."/>
        </authorList>
    </citation>
    <scope>NUCLEOTIDE SEQUENCE [LARGE SCALE GENOMIC DNA]</scope>
    <source>
        <strain evidence="2">cv. BTx623</strain>
    </source>
</reference>
<proteinExistence type="predicted"/>
<dbReference type="Gramene" id="OQU78865">
    <property type="protein sequence ID" value="OQU78865"/>
    <property type="gene ID" value="SORBI_3008G064300"/>
</dbReference>
<evidence type="ECO:0000313" key="2">
    <source>
        <dbReference type="Proteomes" id="UP000000768"/>
    </source>
</evidence>
<dbReference type="AlphaFoldDB" id="A0A1B6PBS8"/>
<evidence type="ECO:0000313" key="1">
    <source>
        <dbReference type="EMBL" id="KXG23166.1"/>
    </source>
</evidence>
<reference evidence="2" key="3">
    <citation type="journal article" date="2018" name="Plant J.">
        <title>The Sorghum bicolor reference genome: improved assembly, gene annotations, a transcriptome atlas, and signatures of genome organization.</title>
        <authorList>
            <person name="McCormick R.F."/>
            <person name="Truong S.K."/>
            <person name="Sreedasyam A."/>
            <person name="Jenkins J."/>
            <person name="Shu S."/>
            <person name="Sims D."/>
            <person name="Kennedy M."/>
            <person name="Amirebrahimi M."/>
            <person name="Weers B.D."/>
            <person name="McKinley B."/>
            <person name="Mattison A."/>
            <person name="Morishige D.T."/>
            <person name="Grimwood J."/>
            <person name="Schmutz J."/>
            <person name="Mullet J.E."/>
        </authorList>
    </citation>
    <scope>NUCLEOTIDE SEQUENCE [LARGE SCALE GENOMIC DNA]</scope>
    <source>
        <strain evidence="2">cv. BTx623</strain>
    </source>
</reference>
<dbReference type="Proteomes" id="UP000000768">
    <property type="component" value="Chromosome 8"/>
</dbReference>
<dbReference type="EMBL" id="CM000767">
    <property type="protein sequence ID" value="OQU78865.1"/>
    <property type="molecule type" value="Genomic_DNA"/>
</dbReference>
<reference evidence="1" key="2">
    <citation type="submission" date="2017-02" db="EMBL/GenBank/DDBJ databases">
        <title>WGS assembly of Sorghum bicolor.</title>
        <authorList>
            <person name="Paterson A."/>
            <person name="Mullet J."/>
            <person name="Bowers J."/>
            <person name="Bruggmann R."/>
            <person name="Dubchak I."/>
            <person name="Grimwood J."/>
            <person name="Gundlach H."/>
            <person name="Haberer G."/>
            <person name="Hellsten U."/>
            <person name="Mitros T."/>
            <person name="Poliakov A."/>
            <person name="Schmutz J."/>
            <person name="Spannagl M."/>
            <person name="Tang H."/>
            <person name="Wang X."/>
            <person name="Wicker T."/>
            <person name="Bharti A."/>
            <person name="Chapman J."/>
            <person name="Feltus F."/>
            <person name="Gowik U."/>
            <person name="Grigoriev I."/>
            <person name="Lyons E."/>
            <person name="Maher C."/>
            <person name="Martis M."/>
            <person name="Narechania A."/>
            <person name="Otillar R."/>
            <person name="Penning B."/>
            <person name="Salamov A."/>
            <person name="Wang Y."/>
            <person name="Zhang L."/>
            <person name="Carpita N."/>
            <person name="Freeling M."/>
            <person name="Gingle A."/>
            <person name="Hash C."/>
            <person name="Keller B."/>
            <person name="Klein P."/>
            <person name="Kresovich S."/>
            <person name="Mccann M."/>
            <person name="Ming R."/>
            <person name="Peterson D."/>
            <person name="Rahman M."/>
            <person name="Ware D."/>
            <person name="Westhoff P."/>
            <person name="Mayer K."/>
            <person name="Messing J."/>
            <person name="Sims D."/>
            <person name="Jenkins J."/>
            <person name="Shu S."/>
            <person name="Rokhsar D."/>
        </authorList>
    </citation>
    <scope>NUCLEOTIDE SEQUENCE</scope>
</reference>
<dbReference type="Gramene" id="KXG23166">
    <property type="protein sequence ID" value="KXG23166"/>
    <property type="gene ID" value="SORBI_3008G064300"/>
</dbReference>
<dbReference type="EMBL" id="CM000767">
    <property type="protein sequence ID" value="KXG23165.1"/>
    <property type="molecule type" value="Genomic_DNA"/>
</dbReference>
<sequence>MLRRRLRHLSRHLFPALAILPRTPWISRARSSYLSHARSIHPMRSIAFAAVALLQHAQLQPISNPPVPNSSSIFKPQLQDLSLLCPKFIPNRWEHEPRGKNLSSNSRRGTVAPVARAAISDLVADAPAAPVDGSTSATSTPAALAAAGSPTLPSLQATGFPAWWTGPSTVASFRHESSTIEG</sequence>
<organism evidence="1 2">
    <name type="scientific">Sorghum bicolor</name>
    <name type="common">Sorghum</name>
    <name type="synonym">Sorghum vulgare</name>
    <dbReference type="NCBI Taxonomy" id="4558"/>
    <lineage>
        <taxon>Eukaryota</taxon>
        <taxon>Viridiplantae</taxon>
        <taxon>Streptophyta</taxon>
        <taxon>Embryophyta</taxon>
        <taxon>Tracheophyta</taxon>
        <taxon>Spermatophyta</taxon>
        <taxon>Magnoliopsida</taxon>
        <taxon>Liliopsida</taxon>
        <taxon>Poales</taxon>
        <taxon>Poaceae</taxon>
        <taxon>PACMAD clade</taxon>
        <taxon>Panicoideae</taxon>
        <taxon>Andropogonodae</taxon>
        <taxon>Andropogoneae</taxon>
        <taxon>Sorghinae</taxon>
        <taxon>Sorghum</taxon>
    </lineage>
</organism>
<gene>
    <name evidence="1" type="ORF">SORBI_3008G064300</name>
</gene>
<dbReference type="EMBL" id="CM000767">
    <property type="protein sequence ID" value="KXG23163.1"/>
    <property type="molecule type" value="Genomic_DNA"/>
</dbReference>
<accession>A0A1B6PBS8</accession>
<keyword evidence="2" id="KW-1185">Reference proteome</keyword>
<dbReference type="EMBL" id="CM000767">
    <property type="protein sequence ID" value="KXG23166.1"/>
    <property type="molecule type" value="Genomic_DNA"/>
</dbReference>